<dbReference type="RefSeq" id="WP_028086551.1">
    <property type="nucleotide sequence ID" value="NZ_AP031429.1"/>
</dbReference>
<reference evidence="7 8" key="2">
    <citation type="submission" date="2018-08" db="EMBL/GenBank/DDBJ databases">
        <title>A genome reference for cultivated species of the human gut microbiota.</title>
        <authorList>
            <person name="Zou Y."/>
            <person name="Xue W."/>
            <person name="Luo G."/>
        </authorList>
    </citation>
    <scope>NUCLEOTIDE SEQUENCE [LARGE SCALE GENOMIC DNA]</scope>
    <source>
        <strain evidence="4 8">AM22-22</strain>
        <strain evidence="3 9">AM23-13</strain>
        <strain evidence="2 7">OM02-16</strain>
    </source>
</reference>
<name>A0A174QCQ8_9FIRM</name>
<dbReference type="Proteomes" id="UP000398619">
    <property type="component" value="Unassembled WGS sequence"/>
</dbReference>
<sequence length="70" mass="8196">MGDNDEWKNMFQELTGYEKKNISLRINGIPASPMQIVQAHTMCENQAYMRDYVLNDKGDVKELWFQNIAI</sequence>
<dbReference type="EMBL" id="QSVN01000009">
    <property type="protein sequence ID" value="RGO31934.1"/>
    <property type="molecule type" value="Genomic_DNA"/>
</dbReference>
<dbReference type="Proteomes" id="UP000284095">
    <property type="component" value="Unassembled WGS sequence"/>
</dbReference>
<evidence type="ECO:0000313" key="3">
    <source>
        <dbReference type="EMBL" id="RHG08115.1"/>
    </source>
</evidence>
<proteinExistence type="predicted"/>
<dbReference type="Proteomes" id="UP000284112">
    <property type="component" value="Unassembled WGS sequence"/>
</dbReference>
<keyword evidence="8" id="KW-1185">Reference proteome</keyword>
<gene>
    <name evidence="5" type="ORF">DLSSTS7063_02418</name>
    <name evidence="4" type="ORF">DW265_08495</name>
    <name evidence="3" type="ORF">DW641_08625</name>
    <name evidence="2" type="ORF">DXB16_09455</name>
    <name evidence="1" type="ORF">ERS852526_01787</name>
</gene>
<evidence type="ECO:0000313" key="2">
    <source>
        <dbReference type="EMBL" id="RGO31934.1"/>
    </source>
</evidence>
<evidence type="ECO:0000313" key="10">
    <source>
        <dbReference type="Proteomes" id="UP000398619"/>
    </source>
</evidence>
<accession>A0A174QCQ8</accession>
<evidence type="ECO:0000313" key="5">
    <source>
        <dbReference type="EMBL" id="VUX17614.1"/>
    </source>
</evidence>
<protein>
    <submittedName>
        <fullName evidence="1">Uncharacterized protein</fullName>
    </submittedName>
</protein>
<reference evidence="5 10" key="3">
    <citation type="submission" date="2019-07" db="EMBL/GenBank/DDBJ databases">
        <authorList>
            <person name="Hibberd C M."/>
            <person name="Gehrig L. J."/>
            <person name="Chang H.-W."/>
            <person name="Venkatesh S."/>
        </authorList>
    </citation>
    <scope>NUCLEOTIDE SEQUENCE [LARGE SCALE GENOMIC DNA]</scope>
    <source>
        <strain evidence="5">Dorea_longicatena_SSTS_Bg7063</strain>
    </source>
</reference>
<dbReference type="EMBL" id="QRIC01000017">
    <property type="protein sequence ID" value="RHG25682.1"/>
    <property type="molecule type" value="Genomic_DNA"/>
</dbReference>
<evidence type="ECO:0000313" key="8">
    <source>
        <dbReference type="Proteomes" id="UP000284095"/>
    </source>
</evidence>
<dbReference type="Proteomes" id="UP000095485">
    <property type="component" value="Unassembled WGS sequence"/>
</dbReference>
<dbReference type="GeneID" id="96229073"/>
<dbReference type="EMBL" id="CABHNM010000054">
    <property type="protein sequence ID" value="VUX17614.1"/>
    <property type="molecule type" value="Genomic_DNA"/>
</dbReference>
<evidence type="ECO:0000313" key="6">
    <source>
        <dbReference type="Proteomes" id="UP000095485"/>
    </source>
</evidence>
<evidence type="ECO:0000313" key="1">
    <source>
        <dbReference type="EMBL" id="CUP71082.1"/>
    </source>
</evidence>
<evidence type="ECO:0000313" key="9">
    <source>
        <dbReference type="Proteomes" id="UP000284112"/>
    </source>
</evidence>
<dbReference type="AlphaFoldDB" id="A0A174QCQ8"/>
<dbReference type="Proteomes" id="UP000261285">
    <property type="component" value="Unassembled WGS sequence"/>
</dbReference>
<evidence type="ECO:0000313" key="4">
    <source>
        <dbReference type="EMBL" id="RHG25682.1"/>
    </source>
</evidence>
<dbReference type="EMBL" id="QRHW01000012">
    <property type="protein sequence ID" value="RHG08115.1"/>
    <property type="molecule type" value="Genomic_DNA"/>
</dbReference>
<dbReference type="OrthoDB" id="1771153at2"/>
<organism evidence="1 6">
    <name type="scientific">Dorea longicatena</name>
    <dbReference type="NCBI Taxonomy" id="88431"/>
    <lineage>
        <taxon>Bacteria</taxon>
        <taxon>Bacillati</taxon>
        <taxon>Bacillota</taxon>
        <taxon>Clostridia</taxon>
        <taxon>Lachnospirales</taxon>
        <taxon>Lachnospiraceae</taxon>
        <taxon>Dorea</taxon>
    </lineage>
</organism>
<dbReference type="EMBL" id="CZAY01000012">
    <property type="protein sequence ID" value="CUP71082.1"/>
    <property type="molecule type" value="Genomic_DNA"/>
</dbReference>
<evidence type="ECO:0000313" key="7">
    <source>
        <dbReference type="Proteomes" id="UP000261285"/>
    </source>
</evidence>
<reference evidence="1 6" key="1">
    <citation type="submission" date="2015-09" db="EMBL/GenBank/DDBJ databases">
        <authorList>
            <consortium name="Pathogen Informatics"/>
        </authorList>
    </citation>
    <scope>NUCLEOTIDE SEQUENCE [LARGE SCALE GENOMIC DNA]</scope>
    <source>
        <strain evidence="1 6">2789STDY5834914</strain>
    </source>
</reference>